<dbReference type="EMBL" id="CP002207">
    <property type="protein sequence ID" value="ADP31222.1"/>
    <property type="molecule type" value="Genomic_DNA"/>
</dbReference>
<evidence type="ECO:0000313" key="3">
    <source>
        <dbReference type="Proteomes" id="UP000006867"/>
    </source>
</evidence>
<reference evidence="2 3" key="1">
    <citation type="journal article" date="2011" name="Front. Microbiol.">
        <title>Genomic signatures of strain selection and enhancement in Bacillus atrophaeus var. globigii, a historical biowarfare simulant.</title>
        <authorList>
            <person name="Gibbons H.S."/>
            <person name="Broomall S.M."/>
            <person name="McNew L.A."/>
            <person name="Daligault H."/>
            <person name="Chapman C."/>
            <person name="Bruce D."/>
            <person name="Karavis M."/>
            <person name="Krepps M."/>
            <person name="McGregor P.A."/>
            <person name="Hong C."/>
            <person name="Park K.H."/>
            <person name="Akmal A."/>
            <person name="Feldman A."/>
            <person name="Lin J.S."/>
            <person name="Chang W.E."/>
            <person name="Higgs B.W."/>
            <person name="Demirev P."/>
            <person name="Lindquist J."/>
            <person name="Liem A."/>
            <person name="Fochler E."/>
            <person name="Read T.D."/>
            <person name="Tapia R."/>
            <person name="Johnson S."/>
            <person name="Bishop-Lilly K.A."/>
            <person name="Detter C."/>
            <person name="Han C."/>
            <person name="Sozhamannan S."/>
            <person name="Rosenzweig C.N."/>
            <person name="Skowronski E.W."/>
        </authorList>
    </citation>
    <scope>NUCLEOTIDE SEQUENCE [LARGE SCALE GENOMIC DNA]</scope>
    <source>
        <strain evidence="2 3">1942</strain>
    </source>
</reference>
<dbReference type="Proteomes" id="UP000006867">
    <property type="component" value="Chromosome"/>
</dbReference>
<accession>A0ABM5LU13</accession>
<keyword evidence="3" id="KW-1185">Reference proteome</keyword>
<name>A0ABM5LU13_BACA1</name>
<protein>
    <submittedName>
        <fullName evidence="2">Uncharacterized protein</fullName>
    </submittedName>
</protein>
<organism evidence="2 3">
    <name type="scientific">Bacillus atrophaeus (strain 1942)</name>
    <dbReference type="NCBI Taxonomy" id="720555"/>
    <lineage>
        <taxon>Bacteria</taxon>
        <taxon>Bacillati</taxon>
        <taxon>Bacillota</taxon>
        <taxon>Bacilli</taxon>
        <taxon>Bacillales</taxon>
        <taxon>Bacillaceae</taxon>
        <taxon>Bacillus</taxon>
    </lineage>
</organism>
<feature type="chain" id="PRO_5045549877" evidence="1">
    <location>
        <begin position="22"/>
        <end position="39"/>
    </location>
</feature>
<gene>
    <name evidence="2" type="ordered locus">BATR1942_01320</name>
</gene>
<evidence type="ECO:0000256" key="1">
    <source>
        <dbReference type="SAM" id="SignalP"/>
    </source>
</evidence>
<proteinExistence type="predicted"/>
<keyword evidence="1" id="KW-0732">Signal</keyword>
<sequence>MRNKIVICVALLLGFAGVAGASYAHSEQATFKVADRAAT</sequence>
<evidence type="ECO:0000313" key="2">
    <source>
        <dbReference type="EMBL" id="ADP31222.1"/>
    </source>
</evidence>
<feature type="signal peptide" evidence="1">
    <location>
        <begin position="1"/>
        <end position="21"/>
    </location>
</feature>